<dbReference type="Pfam" id="PF00158">
    <property type="entry name" value="Sigma54_activat"/>
    <property type="match status" value="1"/>
</dbReference>
<accession>A0A1G6MQ45</accession>
<protein>
    <submittedName>
        <fullName evidence="7">Transcriptional regulator containing PAS, AAA-type ATPase, and DNA-binding Fis domains</fullName>
    </submittedName>
</protein>
<dbReference type="InterPro" id="IPR000014">
    <property type="entry name" value="PAS"/>
</dbReference>
<dbReference type="PROSITE" id="PS50112">
    <property type="entry name" value="PAS"/>
    <property type="match status" value="1"/>
</dbReference>
<evidence type="ECO:0000313" key="7">
    <source>
        <dbReference type="EMBL" id="SDC57683.1"/>
    </source>
</evidence>
<sequence length="455" mass="51596">MKISDHKRAVLLENLEKILDYLDEIFLFIAPDTKILYANATYSRFMGIPRDKVVGRFLRDVEPHSRMIDVLESGRPVFQDYSYVESVDMEVVGNAFPVYNGDEMIGVMAIFRPISVYSTPISPAPLREAEGDKQDPFAQLIGESRKLRNVIRIARKVAQTDTTVLLRGETGVGKELFARAIHQASPFSDGPFVALNMASIPESLLESELFGYEPGAFTGAKSEGKAGLIESAQGGTLFLDEMGEISPMLQTKLLRVLQERTVTRVGGTRTRNVRFRLITATNRDLERLVEHGQFRPDLYYRINVIPIHLPPLQERGKDMILLAERFKEALEVKRKERKAFSRRVLEIFQTYSWPGNVRELESCVEYMMTLSEGRLMDVQHLPPAIGSATAVEREDREGMEADLPSTLNLQEAVEHVERKWIRRALAQAQSRSEAIRLLGISRKAFYSKLKKYGLS</sequence>
<dbReference type="STRING" id="1236220.SAMN04488112_110107"/>
<dbReference type="PANTHER" id="PTHR32071:SF57">
    <property type="entry name" value="C4-DICARBOXYLATE TRANSPORT TRANSCRIPTIONAL REGULATORY PROTEIN DCTD"/>
    <property type="match status" value="1"/>
</dbReference>
<feature type="domain" description="PAS" evidence="6">
    <location>
        <begin position="11"/>
        <end position="56"/>
    </location>
</feature>
<evidence type="ECO:0000256" key="3">
    <source>
        <dbReference type="ARBA" id="ARBA00023015"/>
    </source>
</evidence>
<dbReference type="Pfam" id="PF02954">
    <property type="entry name" value="HTH_8"/>
    <property type="match status" value="1"/>
</dbReference>
<dbReference type="GO" id="GO:0005524">
    <property type="term" value="F:ATP binding"/>
    <property type="evidence" value="ECO:0007669"/>
    <property type="project" value="UniProtKB-KW"/>
</dbReference>
<dbReference type="SUPFAM" id="SSF55785">
    <property type="entry name" value="PYP-like sensor domain (PAS domain)"/>
    <property type="match status" value="1"/>
</dbReference>
<dbReference type="InterPro" id="IPR002197">
    <property type="entry name" value="HTH_Fis"/>
</dbReference>
<organism evidence="7 8">
    <name type="scientific">Melghirimyces thermohalophilus</name>
    <dbReference type="NCBI Taxonomy" id="1236220"/>
    <lineage>
        <taxon>Bacteria</taxon>
        <taxon>Bacillati</taxon>
        <taxon>Bacillota</taxon>
        <taxon>Bacilli</taxon>
        <taxon>Bacillales</taxon>
        <taxon>Thermoactinomycetaceae</taxon>
        <taxon>Melghirimyces</taxon>
    </lineage>
</organism>
<keyword evidence="1" id="KW-0547">Nucleotide-binding</keyword>
<keyword evidence="8" id="KW-1185">Reference proteome</keyword>
<dbReference type="CDD" id="cd00009">
    <property type="entry name" value="AAA"/>
    <property type="match status" value="1"/>
</dbReference>
<reference evidence="7 8" key="1">
    <citation type="submission" date="2016-10" db="EMBL/GenBank/DDBJ databases">
        <authorList>
            <person name="de Groot N.N."/>
        </authorList>
    </citation>
    <scope>NUCLEOTIDE SEQUENCE [LARGE SCALE GENOMIC DNA]</scope>
    <source>
        <strain evidence="7 8">DSM 45514</strain>
    </source>
</reference>
<dbReference type="Proteomes" id="UP000199387">
    <property type="component" value="Unassembled WGS sequence"/>
</dbReference>
<dbReference type="GO" id="GO:0006355">
    <property type="term" value="P:regulation of DNA-templated transcription"/>
    <property type="evidence" value="ECO:0007669"/>
    <property type="project" value="InterPro"/>
</dbReference>
<dbReference type="InterPro" id="IPR058031">
    <property type="entry name" value="AAA_lid_NorR"/>
</dbReference>
<dbReference type="InterPro" id="IPR013767">
    <property type="entry name" value="PAS_fold"/>
</dbReference>
<dbReference type="InterPro" id="IPR003593">
    <property type="entry name" value="AAA+_ATPase"/>
</dbReference>
<dbReference type="EMBL" id="FMZA01000010">
    <property type="protein sequence ID" value="SDC57683.1"/>
    <property type="molecule type" value="Genomic_DNA"/>
</dbReference>
<dbReference type="InterPro" id="IPR027417">
    <property type="entry name" value="P-loop_NTPase"/>
</dbReference>
<evidence type="ECO:0000259" key="5">
    <source>
        <dbReference type="PROSITE" id="PS50045"/>
    </source>
</evidence>
<dbReference type="SMART" id="SM00091">
    <property type="entry name" value="PAS"/>
    <property type="match status" value="1"/>
</dbReference>
<dbReference type="InterPro" id="IPR009057">
    <property type="entry name" value="Homeodomain-like_sf"/>
</dbReference>
<evidence type="ECO:0000256" key="1">
    <source>
        <dbReference type="ARBA" id="ARBA00022741"/>
    </source>
</evidence>
<dbReference type="Gene3D" id="3.30.450.20">
    <property type="entry name" value="PAS domain"/>
    <property type="match status" value="1"/>
</dbReference>
<evidence type="ECO:0000259" key="6">
    <source>
        <dbReference type="PROSITE" id="PS50112"/>
    </source>
</evidence>
<dbReference type="GO" id="GO:0043565">
    <property type="term" value="F:sequence-specific DNA binding"/>
    <property type="evidence" value="ECO:0007669"/>
    <property type="project" value="InterPro"/>
</dbReference>
<keyword evidence="4" id="KW-0804">Transcription</keyword>
<dbReference type="PROSITE" id="PS00676">
    <property type="entry name" value="SIGMA54_INTERACT_2"/>
    <property type="match status" value="1"/>
</dbReference>
<dbReference type="AlphaFoldDB" id="A0A1G6MQ45"/>
<dbReference type="InterPro" id="IPR002078">
    <property type="entry name" value="Sigma_54_int"/>
</dbReference>
<dbReference type="PANTHER" id="PTHR32071">
    <property type="entry name" value="TRANSCRIPTIONAL REGULATORY PROTEIN"/>
    <property type="match status" value="1"/>
</dbReference>
<dbReference type="InterPro" id="IPR025662">
    <property type="entry name" value="Sigma_54_int_dom_ATP-bd_1"/>
</dbReference>
<feature type="domain" description="Sigma-54 factor interaction" evidence="5">
    <location>
        <begin position="140"/>
        <end position="369"/>
    </location>
</feature>
<dbReference type="Gene3D" id="1.10.8.60">
    <property type="match status" value="1"/>
</dbReference>
<proteinExistence type="predicted"/>
<keyword evidence="3" id="KW-0805">Transcription regulation</keyword>
<keyword evidence="2" id="KW-0067">ATP-binding</keyword>
<dbReference type="RefSeq" id="WP_176757920.1">
    <property type="nucleotide sequence ID" value="NZ_FMZA01000010.1"/>
</dbReference>
<evidence type="ECO:0000313" key="8">
    <source>
        <dbReference type="Proteomes" id="UP000199387"/>
    </source>
</evidence>
<dbReference type="PROSITE" id="PS50045">
    <property type="entry name" value="SIGMA54_INTERACT_4"/>
    <property type="match status" value="1"/>
</dbReference>
<evidence type="ECO:0000256" key="2">
    <source>
        <dbReference type="ARBA" id="ARBA00022840"/>
    </source>
</evidence>
<dbReference type="Gene3D" id="3.40.50.300">
    <property type="entry name" value="P-loop containing nucleotide triphosphate hydrolases"/>
    <property type="match status" value="1"/>
</dbReference>
<dbReference type="PROSITE" id="PS00675">
    <property type="entry name" value="SIGMA54_INTERACT_1"/>
    <property type="match status" value="1"/>
</dbReference>
<dbReference type="SUPFAM" id="SSF52540">
    <property type="entry name" value="P-loop containing nucleoside triphosphate hydrolases"/>
    <property type="match status" value="1"/>
</dbReference>
<dbReference type="Pfam" id="PF25601">
    <property type="entry name" value="AAA_lid_14"/>
    <property type="match status" value="1"/>
</dbReference>
<dbReference type="FunFam" id="3.40.50.300:FF:000006">
    <property type="entry name" value="DNA-binding transcriptional regulator NtrC"/>
    <property type="match status" value="1"/>
</dbReference>
<dbReference type="InterPro" id="IPR035965">
    <property type="entry name" value="PAS-like_dom_sf"/>
</dbReference>
<dbReference type="Pfam" id="PF00989">
    <property type="entry name" value="PAS"/>
    <property type="match status" value="1"/>
</dbReference>
<name>A0A1G6MQ45_9BACL</name>
<dbReference type="CDD" id="cd00130">
    <property type="entry name" value="PAS"/>
    <property type="match status" value="1"/>
</dbReference>
<dbReference type="InterPro" id="IPR025943">
    <property type="entry name" value="Sigma_54_int_dom_ATP-bd_2"/>
</dbReference>
<keyword evidence="7" id="KW-0238">DNA-binding</keyword>
<evidence type="ECO:0000256" key="4">
    <source>
        <dbReference type="ARBA" id="ARBA00023163"/>
    </source>
</evidence>
<dbReference type="SMART" id="SM00382">
    <property type="entry name" value="AAA"/>
    <property type="match status" value="1"/>
</dbReference>
<gene>
    <name evidence="7" type="ORF">SAMN04488112_110107</name>
</gene>
<dbReference type="Gene3D" id="1.10.10.60">
    <property type="entry name" value="Homeodomain-like"/>
    <property type="match status" value="1"/>
</dbReference>
<dbReference type="SUPFAM" id="SSF46689">
    <property type="entry name" value="Homeodomain-like"/>
    <property type="match status" value="1"/>
</dbReference>